<dbReference type="Pfam" id="PF00497">
    <property type="entry name" value="SBP_bac_3"/>
    <property type="match status" value="1"/>
</dbReference>
<reference evidence="3" key="2">
    <citation type="submission" date="2021-04" db="EMBL/GenBank/DDBJ databases">
        <authorList>
            <person name="Gilroy R."/>
        </authorList>
    </citation>
    <scope>NUCLEOTIDE SEQUENCE</scope>
    <source>
        <strain evidence="3">ChiW4-1371</strain>
    </source>
</reference>
<dbReference type="PROSITE" id="PS51257">
    <property type="entry name" value="PROKAR_LIPOPROTEIN"/>
    <property type="match status" value="1"/>
</dbReference>
<dbReference type="AlphaFoldDB" id="A0A9D2KBN7"/>
<reference evidence="3" key="1">
    <citation type="journal article" date="2021" name="PeerJ">
        <title>Extensive microbial diversity within the chicken gut microbiome revealed by metagenomics and culture.</title>
        <authorList>
            <person name="Gilroy R."/>
            <person name="Ravi A."/>
            <person name="Getino M."/>
            <person name="Pursley I."/>
            <person name="Horton D.L."/>
            <person name="Alikhan N.F."/>
            <person name="Baker D."/>
            <person name="Gharbi K."/>
            <person name="Hall N."/>
            <person name="Watson M."/>
            <person name="Adriaenssens E.M."/>
            <person name="Foster-Nyarko E."/>
            <person name="Jarju S."/>
            <person name="Secka A."/>
            <person name="Antonio M."/>
            <person name="Oren A."/>
            <person name="Chaudhuri R.R."/>
            <person name="La Ragione R."/>
            <person name="Hildebrand F."/>
            <person name="Pallen M.J."/>
        </authorList>
    </citation>
    <scope>NUCLEOTIDE SEQUENCE</scope>
    <source>
        <strain evidence="3">ChiW4-1371</strain>
    </source>
</reference>
<dbReference type="SMART" id="SM00062">
    <property type="entry name" value="PBPb"/>
    <property type="match status" value="1"/>
</dbReference>
<dbReference type="Proteomes" id="UP000824176">
    <property type="component" value="Unassembled WGS sequence"/>
</dbReference>
<evidence type="ECO:0000256" key="1">
    <source>
        <dbReference type="ARBA" id="ARBA00022729"/>
    </source>
</evidence>
<keyword evidence="1" id="KW-0732">Signal</keyword>
<sequence>MKKFILLTMIAAALFTGCKKNADNAENNAANEKPKFIMGLDDSFPPMGFRDDNNEIVGFDVDLAKEVTKRLNMELVLQPIDWASKELELSTGNITCIWNGLSVSPEREEAMTLSKPYLANKMIIITKTDSPLNKKADLEGKKVGLQTGSTAVEALEKDPISKKLTQITYDNNVLALTDLEIGRVDAVVMDEVVARYMLNKNKNTYKILNDAFNKEYYAIAFKKGNTELKDKVEKVLAEMNADGTSAEISKKWFGEDIVYK</sequence>
<dbReference type="EMBL" id="DXAQ01000079">
    <property type="protein sequence ID" value="HIZ89301.1"/>
    <property type="molecule type" value="Genomic_DNA"/>
</dbReference>
<evidence type="ECO:0000259" key="2">
    <source>
        <dbReference type="SMART" id="SM00062"/>
    </source>
</evidence>
<comment type="caution">
    <text evidence="3">The sequence shown here is derived from an EMBL/GenBank/DDBJ whole genome shotgun (WGS) entry which is preliminary data.</text>
</comment>
<accession>A0A9D2KBN7</accession>
<proteinExistence type="predicted"/>
<dbReference type="Gene3D" id="3.40.190.10">
    <property type="entry name" value="Periplasmic binding protein-like II"/>
    <property type="match status" value="2"/>
</dbReference>
<dbReference type="InterPro" id="IPR001638">
    <property type="entry name" value="Solute-binding_3/MltF_N"/>
</dbReference>
<evidence type="ECO:0000313" key="3">
    <source>
        <dbReference type="EMBL" id="HIZ89301.1"/>
    </source>
</evidence>
<dbReference type="PANTHER" id="PTHR35936">
    <property type="entry name" value="MEMBRANE-BOUND LYTIC MUREIN TRANSGLYCOSYLASE F"/>
    <property type="match status" value="1"/>
</dbReference>
<name>A0A9D2KBN7_9BACT</name>
<dbReference type="SUPFAM" id="SSF53850">
    <property type="entry name" value="Periplasmic binding protein-like II"/>
    <property type="match status" value="1"/>
</dbReference>
<feature type="domain" description="Solute-binding protein family 3/N-terminal" evidence="2">
    <location>
        <begin position="35"/>
        <end position="256"/>
    </location>
</feature>
<gene>
    <name evidence="3" type="ORF">H9804_05090</name>
</gene>
<evidence type="ECO:0000313" key="4">
    <source>
        <dbReference type="Proteomes" id="UP000824176"/>
    </source>
</evidence>
<dbReference type="CDD" id="cd00996">
    <property type="entry name" value="PBP2_AatB_like"/>
    <property type="match status" value="1"/>
</dbReference>
<organism evidence="3 4">
    <name type="scientific">Candidatus Mucispirillum faecigallinarum</name>
    <dbReference type="NCBI Taxonomy" id="2838699"/>
    <lineage>
        <taxon>Bacteria</taxon>
        <taxon>Pseudomonadati</taxon>
        <taxon>Deferribacterota</taxon>
        <taxon>Deferribacteres</taxon>
        <taxon>Deferribacterales</taxon>
        <taxon>Mucispirillaceae</taxon>
        <taxon>Mucispirillum</taxon>
    </lineage>
</organism>
<dbReference type="PANTHER" id="PTHR35936:SF34">
    <property type="entry name" value="ABC TRANSPORTER EXTRACELLULAR-BINDING PROTEIN YCKB-RELATED"/>
    <property type="match status" value="1"/>
</dbReference>
<protein>
    <submittedName>
        <fullName evidence="3">Amino acid ABC transporter substrate-binding protein</fullName>
    </submittedName>
</protein>